<dbReference type="Gene3D" id="3.20.20.80">
    <property type="entry name" value="Glycosidases"/>
    <property type="match status" value="1"/>
</dbReference>
<dbReference type="Pfam" id="PF12971">
    <property type="entry name" value="NAGLU_N"/>
    <property type="match status" value="1"/>
</dbReference>
<proteinExistence type="predicted"/>
<feature type="signal peptide" evidence="2">
    <location>
        <begin position="1"/>
        <end position="28"/>
    </location>
</feature>
<comment type="caution">
    <text evidence="6">The sequence shown here is derived from an EMBL/GenBank/DDBJ whole genome shotgun (WGS) entry which is preliminary data.</text>
</comment>
<dbReference type="PANTHER" id="PTHR12872">
    <property type="entry name" value="ALPHA-N-ACETYLGLUCOSAMINIDASE"/>
    <property type="match status" value="1"/>
</dbReference>
<dbReference type="PANTHER" id="PTHR12872:SF1">
    <property type="entry name" value="ALPHA-N-ACETYLGLUCOSAMINIDASE"/>
    <property type="match status" value="1"/>
</dbReference>
<keyword evidence="2" id="KW-0732">Signal</keyword>
<dbReference type="PROSITE" id="PS51257">
    <property type="entry name" value="PROKAR_LIPOPROTEIN"/>
    <property type="match status" value="1"/>
</dbReference>
<evidence type="ECO:0000259" key="4">
    <source>
        <dbReference type="Pfam" id="PF12971"/>
    </source>
</evidence>
<dbReference type="Gene3D" id="3.30.379.10">
    <property type="entry name" value="Chitobiase/beta-hexosaminidase domain 2-like"/>
    <property type="match status" value="1"/>
</dbReference>
<keyword evidence="7" id="KW-1185">Reference proteome</keyword>
<feature type="domain" description="Alpha-N-acetylglucosaminidase C-terminal" evidence="5">
    <location>
        <begin position="459"/>
        <end position="720"/>
    </location>
</feature>
<organism evidence="6 7">
    <name type="scientific">Gelidibacter salicanalis</name>
    <dbReference type="NCBI Taxonomy" id="291193"/>
    <lineage>
        <taxon>Bacteria</taxon>
        <taxon>Pseudomonadati</taxon>
        <taxon>Bacteroidota</taxon>
        <taxon>Flavobacteriia</taxon>
        <taxon>Flavobacteriales</taxon>
        <taxon>Flavobacteriaceae</taxon>
        <taxon>Gelidibacter</taxon>
    </lineage>
</organism>
<dbReference type="InterPro" id="IPR024732">
    <property type="entry name" value="NAGLU_C"/>
</dbReference>
<dbReference type="OrthoDB" id="179563at2"/>
<feature type="domain" description="Alpha-N-acetylglucosaminidase tim-barrel" evidence="3">
    <location>
        <begin position="131"/>
        <end position="450"/>
    </location>
</feature>
<dbReference type="InterPro" id="IPR007781">
    <property type="entry name" value="NAGLU"/>
</dbReference>
<dbReference type="EMBL" id="VORX01000001">
    <property type="protein sequence ID" value="TXE10484.1"/>
    <property type="molecule type" value="Genomic_DNA"/>
</dbReference>
<dbReference type="GO" id="GO:0005975">
    <property type="term" value="P:carbohydrate metabolic process"/>
    <property type="evidence" value="ECO:0007669"/>
    <property type="project" value="UniProtKB-ARBA"/>
</dbReference>
<name>A0A5C7AR38_9FLAO</name>
<dbReference type="Pfam" id="PF05089">
    <property type="entry name" value="NAGLU"/>
    <property type="match status" value="1"/>
</dbReference>
<dbReference type="InterPro" id="IPR024240">
    <property type="entry name" value="NAGLU_N"/>
</dbReference>
<evidence type="ECO:0000256" key="1">
    <source>
        <dbReference type="ARBA" id="ARBA00022801"/>
    </source>
</evidence>
<sequence>MIKKLPLTLTVRSIMVGALFSTMLLSCAAQRNSTFVMENLAERILPAATSKQFTFEKLEGIGLDKFKLRTKNGKVLIKGNTPVAMASGLNWYLKYYTNSSVSWSGNQIDLPQSLPQIEGTLTKESAFEHAYYLNYCTFNYTMSFWDWERWEQEIDWMALNGVNLPLAITGTEAVWYNVLKRLNYSETEILEFIPGPAFTSWWLMTNLEGWGGPVSKEYIDQQVALQKKILKRMREYGMKPVLPGFYGMVPNNLKEKYPDSEIRDQGLWAGGFKRPAFLLPTDPLFLKIANIFYEEQKKLFGETEYFSGDPFHEGGSIDGIDLPAAGENLIGSVKQVYPNAKWVFQAWHANPRLELLSRIKAEDILILDLDADNNPQWSQNNAWDNKNWIWSTITNYGGNVGMFGRLEVINNELFKALEKHPQSLKGIGVMPEGIENNPVVYELLYELRWRDAAVNMDTWLTDYAHRRYGVSNQNLSKAWQILNNTVYGKTMGPPYQQGTNESIFCARPSLNITGVSSWATTELHYNPSELLEAWQLFIQESEGLTERTNFQYDLVDLTRQVLANYAQVVYADMMRHYKYGDLSGFKMASETFTTLLKDQDRLLNSRKEFMLGFWLEAAKSSATNPSEKDLFEYNARTQITTWSFQDSNLHDYAHREWGRMLSDFYLPRWELFIAKLRAELKGEHPEDIDYYAFEEAWNKEHKLFPTTEQGDGVAIAKTLYAIYIQDIKASYR</sequence>
<dbReference type="InterPro" id="IPR029018">
    <property type="entry name" value="Hex-like_dom2"/>
</dbReference>
<dbReference type="RefSeq" id="WP_146888580.1">
    <property type="nucleotide sequence ID" value="NZ_VORX01000001.1"/>
</dbReference>
<evidence type="ECO:0000313" key="6">
    <source>
        <dbReference type="EMBL" id="TXE10484.1"/>
    </source>
</evidence>
<dbReference type="GO" id="GO:0016787">
    <property type="term" value="F:hydrolase activity"/>
    <property type="evidence" value="ECO:0007669"/>
    <property type="project" value="UniProtKB-KW"/>
</dbReference>
<dbReference type="AlphaFoldDB" id="A0A5C7AR38"/>
<dbReference type="Gene3D" id="1.20.120.670">
    <property type="entry name" value="N-acetyl-b-d-glucoasminidase"/>
    <property type="match status" value="1"/>
</dbReference>
<keyword evidence="1" id="KW-0378">Hydrolase</keyword>
<dbReference type="Pfam" id="PF12972">
    <property type="entry name" value="NAGLU_C"/>
    <property type="match status" value="1"/>
</dbReference>
<accession>A0A5C7AR38</accession>
<evidence type="ECO:0000259" key="3">
    <source>
        <dbReference type="Pfam" id="PF05089"/>
    </source>
</evidence>
<gene>
    <name evidence="6" type="ORF">ES711_00825</name>
</gene>
<evidence type="ECO:0000313" key="7">
    <source>
        <dbReference type="Proteomes" id="UP000321734"/>
    </source>
</evidence>
<feature type="domain" description="Alpha-N-acetylglucosaminidase N-terminal" evidence="4">
    <location>
        <begin position="38"/>
        <end position="115"/>
    </location>
</feature>
<dbReference type="InterPro" id="IPR024733">
    <property type="entry name" value="NAGLU_tim-barrel"/>
</dbReference>
<dbReference type="Proteomes" id="UP000321734">
    <property type="component" value="Unassembled WGS sequence"/>
</dbReference>
<protein>
    <submittedName>
        <fullName evidence="6">Alpha-N-acetylglucosaminidase</fullName>
    </submittedName>
</protein>
<feature type="chain" id="PRO_5022854175" evidence="2">
    <location>
        <begin position="29"/>
        <end position="732"/>
    </location>
</feature>
<evidence type="ECO:0000259" key="5">
    <source>
        <dbReference type="Pfam" id="PF12972"/>
    </source>
</evidence>
<reference evidence="6 7" key="1">
    <citation type="submission" date="2019-08" db="EMBL/GenBank/DDBJ databases">
        <title>Genome sequence of Gelidibacter salicanalis IC162T.</title>
        <authorList>
            <person name="Bowman J.P."/>
        </authorList>
    </citation>
    <scope>NUCLEOTIDE SEQUENCE [LARGE SCALE GENOMIC DNA]</scope>
    <source>
        <strain evidence="6 7">IC162</strain>
    </source>
</reference>
<evidence type="ECO:0000256" key="2">
    <source>
        <dbReference type="SAM" id="SignalP"/>
    </source>
</evidence>